<comment type="caution">
    <text evidence="5">The sequence shown here is derived from an EMBL/GenBank/DDBJ whole genome shotgun (WGS) entry which is preliminary data.</text>
</comment>
<dbReference type="Gene3D" id="1.10.10.10">
    <property type="entry name" value="Winged helix-like DNA-binding domain superfamily/Winged helix DNA-binding domain"/>
    <property type="match status" value="1"/>
</dbReference>
<evidence type="ECO:0000259" key="4">
    <source>
        <dbReference type="PROSITE" id="PS50995"/>
    </source>
</evidence>
<dbReference type="InterPro" id="IPR000835">
    <property type="entry name" value="HTH_MarR-typ"/>
</dbReference>
<dbReference type="EMBL" id="JBHTBZ010000082">
    <property type="protein sequence ID" value="MFC7462801.1"/>
    <property type="molecule type" value="Genomic_DNA"/>
</dbReference>
<organism evidence="5 6">
    <name type="scientific">Hydrogenophaga defluvii</name>
    <dbReference type="NCBI Taxonomy" id="249410"/>
    <lineage>
        <taxon>Bacteria</taxon>
        <taxon>Pseudomonadati</taxon>
        <taxon>Pseudomonadota</taxon>
        <taxon>Betaproteobacteria</taxon>
        <taxon>Burkholderiales</taxon>
        <taxon>Comamonadaceae</taxon>
        <taxon>Hydrogenophaga</taxon>
    </lineage>
</organism>
<evidence type="ECO:0000313" key="6">
    <source>
        <dbReference type="Proteomes" id="UP001596457"/>
    </source>
</evidence>
<dbReference type="Pfam" id="PF12802">
    <property type="entry name" value="MarR_2"/>
    <property type="match status" value="1"/>
</dbReference>
<protein>
    <submittedName>
        <fullName evidence="5">MarR family winged helix-turn-helix transcriptional regulator</fullName>
    </submittedName>
</protein>
<dbReference type="InterPro" id="IPR036390">
    <property type="entry name" value="WH_DNA-bd_sf"/>
</dbReference>
<keyword evidence="6" id="KW-1185">Reference proteome</keyword>
<name>A0ABW2SH28_9BURK</name>
<reference evidence="6" key="1">
    <citation type="journal article" date="2019" name="Int. J. Syst. Evol. Microbiol.">
        <title>The Global Catalogue of Microorganisms (GCM) 10K type strain sequencing project: providing services to taxonomists for standard genome sequencing and annotation.</title>
        <authorList>
            <consortium name="The Broad Institute Genomics Platform"/>
            <consortium name="The Broad Institute Genome Sequencing Center for Infectious Disease"/>
            <person name="Wu L."/>
            <person name="Ma J."/>
        </authorList>
    </citation>
    <scope>NUCLEOTIDE SEQUENCE [LARGE SCALE GENOMIC DNA]</scope>
    <source>
        <strain evidence="6">CCUG 53903</strain>
    </source>
</reference>
<sequence length="185" mass="20707">MTTLRKGLVMDQRVEPSVADGGVDDGQERLARLVRNAARAYVRGLQLRLEPHDVNYGHWSVLRVLWAQDGLSQRDLSEQAGITDSTTFAVVKSLDALGYVERRHLPGNNKNVHVFLTRSGKALKRQLIPLAVDVNQVSVEGVSEEDLRITRRTLIRINEALARDEATLLQAAKPTTRKKRPRPDA</sequence>
<evidence type="ECO:0000256" key="3">
    <source>
        <dbReference type="ARBA" id="ARBA00023163"/>
    </source>
</evidence>
<dbReference type="PANTHER" id="PTHR42756">
    <property type="entry name" value="TRANSCRIPTIONAL REGULATOR, MARR"/>
    <property type="match status" value="1"/>
</dbReference>
<gene>
    <name evidence="5" type="ORF">ACFQU0_20475</name>
</gene>
<proteinExistence type="predicted"/>
<dbReference type="PANTHER" id="PTHR42756:SF1">
    <property type="entry name" value="TRANSCRIPTIONAL REPRESSOR OF EMRAB OPERON"/>
    <property type="match status" value="1"/>
</dbReference>
<accession>A0ABW2SH28</accession>
<dbReference type="SMART" id="SM00347">
    <property type="entry name" value="HTH_MARR"/>
    <property type="match status" value="1"/>
</dbReference>
<dbReference type="PROSITE" id="PS50995">
    <property type="entry name" value="HTH_MARR_2"/>
    <property type="match status" value="1"/>
</dbReference>
<keyword evidence="1" id="KW-0805">Transcription regulation</keyword>
<evidence type="ECO:0000313" key="5">
    <source>
        <dbReference type="EMBL" id="MFC7462801.1"/>
    </source>
</evidence>
<dbReference type="InterPro" id="IPR036388">
    <property type="entry name" value="WH-like_DNA-bd_sf"/>
</dbReference>
<keyword evidence="3" id="KW-0804">Transcription</keyword>
<keyword evidence="2" id="KW-0238">DNA-binding</keyword>
<dbReference type="Proteomes" id="UP001596457">
    <property type="component" value="Unassembled WGS sequence"/>
</dbReference>
<evidence type="ECO:0000256" key="1">
    <source>
        <dbReference type="ARBA" id="ARBA00023015"/>
    </source>
</evidence>
<evidence type="ECO:0000256" key="2">
    <source>
        <dbReference type="ARBA" id="ARBA00023125"/>
    </source>
</evidence>
<feature type="domain" description="HTH marR-type" evidence="4">
    <location>
        <begin position="27"/>
        <end position="159"/>
    </location>
</feature>
<dbReference type="SUPFAM" id="SSF46785">
    <property type="entry name" value="Winged helix' DNA-binding domain"/>
    <property type="match status" value="1"/>
</dbReference>